<feature type="domain" description="Fibronectin type-III" evidence="19">
    <location>
        <begin position="1734"/>
        <end position="1839"/>
    </location>
</feature>
<dbReference type="Gene3D" id="3.30.200.20">
    <property type="entry name" value="Phosphorylase Kinase, domain 1"/>
    <property type="match status" value="1"/>
</dbReference>
<proteinExistence type="inferred from homology"/>
<dbReference type="InterPro" id="IPR036116">
    <property type="entry name" value="FN3_sf"/>
</dbReference>
<evidence type="ECO:0000256" key="6">
    <source>
        <dbReference type="ARBA" id="ARBA00022741"/>
    </source>
</evidence>
<dbReference type="InterPro" id="IPR008266">
    <property type="entry name" value="Tyr_kinase_AS"/>
</dbReference>
<dbReference type="GO" id="GO:0007169">
    <property type="term" value="P:cell surface receptor protein tyrosine kinase signaling pathway"/>
    <property type="evidence" value="ECO:0007669"/>
    <property type="project" value="InterPro"/>
</dbReference>
<comment type="subcellular location">
    <subcellularLocation>
        <location evidence="1">Membrane</location>
        <topology evidence="1">Single-pass membrane protein</topology>
    </subcellularLocation>
</comment>
<evidence type="ECO:0000259" key="18">
    <source>
        <dbReference type="PROSITE" id="PS50011"/>
    </source>
</evidence>
<protein>
    <recommendedName>
        <fullName evidence="16">Tyrosine-protein kinase receptor</fullName>
        <ecNumber evidence="16">2.7.10.1</ecNumber>
    </recommendedName>
</protein>
<dbReference type="SMART" id="SM00060">
    <property type="entry name" value="FN3"/>
    <property type="match status" value="8"/>
</dbReference>
<keyword evidence="10 17" id="KW-0472">Membrane</keyword>
<evidence type="ECO:0000256" key="17">
    <source>
        <dbReference type="SAM" id="Phobius"/>
    </source>
</evidence>
<dbReference type="GO" id="GO:0005886">
    <property type="term" value="C:plasma membrane"/>
    <property type="evidence" value="ECO:0007669"/>
    <property type="project" value="TreeGrafter"/>
</dbReference>
<evidence type="ECO:0000256" key="10">
    <source>
        <dbReference type="ARBA" id="ARBA00023136"/>
    </source>
</evidence>
<evidence type="ECO:0000256" key="13">
    <source>
        <dbReference type="ARBA" id="ARBA00023180"/>
    </source>
</evidence>
<dbReference type="SMART" id="SM00220">
    <property type="entry name" value="S_TKc"/>
    <property type="match status" value="1"/>
</dbReference>
<accession>A0A4Y2AM72</accession>
<dbReference type="EMBL" id="BGPR01000020">
    <property type="protein sequence ID" value="GBL80094.1"/>
    <property type="molecule type" value="Genomic_DNA"/>
</dbReference>
<dbReference type="InterPro" id="IPR000033">
    <property type="entry name" value="LDLR_classB_rpt"/>
</dbReference>
<dbReference type="GO" id="GO:0032006">
    <property type="term" value="P:regulation of TOR signaling"/>
    <property type="evidence" value="ECO:0007669"/>
    <property type="project" value="TreeGrafter"/>
</dbReference>
<dbReference type="PROSITE" id="PS50853">
    <property type="entry name" value="FN3"/>
    <property type="match status" value="7"/>
</dbReference>
<feature type="transmembrane region" description="Helical" evidence="17">
    <location>
        <begin position="2045"/>
        <end position="2069"/>
    </location>
</feature>
<evidence type="ECO:0000256" key="16">
    <source>
        <dbReference type="RuleBase" id="RU000312"/>
    </source>
</evidence>
<dbReference type="InterPro" id="IPR013783">
    <property type="entry name" value="Ig-like_fold"/>
</dbReference>
<dbReference type="InterPro" id="IPR020635">
    <property type="entry name" value="Tyr_kinase_cat_dom"/>
</dbReference>
<evidence type="ECO:0000256" key="9">
    <source>
        <dbReference type="ARBA" id="ARBA00022989"/>
    </source>
</evidence>
<keyword evidence="12 16" id="KW-0675">Receptor</keyword>
<keyword evidence="5" id="KW-0677">Repeat</keyword>
<dbReference type="InterPro" id="IPR003961">
    <property type="entry name" value="FN3_dom"/>
</dbReference>
<keyword evidence="6 15" id="KW-0547">Nucleotide-binding</keyword>
<dbReference type="Pfam" id="PF00041">
    <property type="entry name" value="fn3"/>
    <property type="match status" value="4"/>
</dbReference>
<keyword evidence="9 17" id="KW-1133">Transmembrane helix</keyword>
<dbReference type="Proteomes" id="UP000499080">
    <property type="component" value="Unassembled WGS sequence"/>
</dbReference>
<comment type="catalytic activity">
    <reaction evidence="14 16">
        <text>L-tyrosyl-[protein] + ATP = O-phospho-L-tyrosyl-[protein] + ADP + H(+)</text>
        <dbReference type="Rhea" id="RHEA:10596"/>
        <dbReference type="Rhea" id="RHEA-COMP:10136"/>
        <dbReference type="Rhea" id="RHEA-COMP:20101"/>
        <dbReference type="ChEBI" id="CHEBI:15378"/>
        <dbReference type="ChEBI" id="CHEBI:30616"/>
        <dbReference type="ChEBI" id="CHEBI:46858"/>
        <dbReference type="ChEBI" id="CHEBI:61978"/>
        <dbReference type="ChEBI" id="CHEBI:456216"/>
        <dbReference type="EC" id="2.7.10.1"/>
    </reaction>
</comment>
<dbReference type="SUPFAM" id="SSF56112">
    <property type="entry name" value="Protein kinase-like (PK-like)"/>
    <property type="match status" value="1"/>
</dbReference>
<evidence type="ECO:0000256" key="12">
    <source>
        <dbReference type="ARBA" id="ARBA00023170"/>
    </source>
</evidence>
<evidence type="ECO:0000256" key="8">
    <source>
        <dbReference type="ARBA" id="ARBA00022840"/>
    </source>
</evidence>
<keyword evidence="4 16" id="KW-0812">Transmembrane</keyword>
<keyword evidence="21" id="KW-1185">Reference proteome</keyword>
<organism evidence="20 21">
    <name type="scientific">Araneus ventricosus</name>
    <name type="common">Orbweaver spider</name>
    <name type="synonym">Epeira ventricosa</name>
    <dbReference type="NCBI Taxonomy" id="182803"/>
    <lineage>
        <taxon>Eukaryota</taxon>
        <taxon>Metazoa</taxon>
        <taxon>Ecdysozoa</taxon>
        <taxon>Arthropoda</taxon>
        <taxon>Chelicerata</taxon>
        <taxon>Arachnida</taxon>
        <taxon>Araneae</taxon>
        <taxon>Araneomorphae</taxon>
        <taxon>Entelegynae</taxon>
        <taxon>Araneoidea</taxon>
        <taxon>Araneidae</taxon>
        <taxon>Araneus</taxon>
    </lineage>
</organism>
<keyword evidence="13" id="KW-0325">Glycoprotein</keyword>
<dbReference type="Pfam" id="PF07714">
    <property type="entry name" value="PK_Tyr_Ser-Thr"/>
    <property type="match status" value="1"/>
</dbReference>
<dbReference type="EC" id="2.7.10.1" evidence="16"/>
<feature type="domain" description="Protein kinase" evidence="18">
    <location>
        <begin position="2136"/>
        <end position="2417"/>
    </location>
</feature>
<dbReference type="PROSITE" id="PS50011">
    <property type="entry name" value="PROTEIN_KINASE_DOM"/>
    <property type="match status" value="1"/>
</dbReference>
<dbReference type="GO" id="GO:0004714">
    <property type="term" value="F:transmembrane receptor protein tyrosine kinase activity"/>
    <property type="evidence" value="ECO:0007669"/>
    <property type="project" value="UniProtKB-EC"/>
</dbReference>
<dbReference type="InterPro" id="IPR001245">
    <property type="entry name" value="Ser-Thr/Tyr_kinase_cat_dom"/>
</dbReference>
<feature type="domain" description="Fibronectin type-III" evidence="19">
    <location>
        <begin position="1194"/>
        <end position="1298"/>
    </location>
</feature>
<feature type="domain" description="Fibronectin type-III" evidence="19">
    <location>
        <begin position="330"/>
        <end position="427"/>
    </location>
</feature>
<evidence type="ECO:0000256" key="4">
    <source>
        <dbReference type="ARBA" id="ARBA00022692"/>
    </source>
</evidence>
<sequence>MDKNGPVFKYLHEKFPRLSVAKIKEGVFVGPQIKQLFRDPKFEKLLRSKEKQVWDAFYEVSTNFLRNDKAENYKDLVEDKLALFQDFGCNMSFKTHFLDSHLNFFPDNCGQVSVEHCEHFHQDIVDMEKHYQGNWSTAILADYCWTLIRHAPTSITSVRPKGIESPKQIKCHEGCNLWTNAISSSCHEVCEEDIKVFNKLSLYCIRGCNIAINLYMKAIENEVGKTPAQPYLVADTRTNTTISIKWDCSQYNNISYLIQYRYDGAKHELDWEYYRPSNILKKHFVKIEGLHPYTKYRFRVAWIILENYPPLFSEESIAISTLPYGAPSTPPTITCLTAVSCSRVSMSWDPPPLVNGPILSYVLLIFEYSTGTTMIKDISDTSHSSDGGLHYMIVNLKPSTTYRISLSTRNSMGEGPHDVRNITTLAKRVSSSHHTPAYLLFGSKHQVLRQGLRIIDESKVLYHIANESVTVTGVGLYLKQNVFFVSDSEGNLYSINLKKGSNTNTILHSNKSYFTSLSVDWLNGKIYMAEEHEVTRCDTNGKNYEVLLNKLNRPKNLHVDPLNGYLYLTVTDSVLGGGLYRVDLIEFDHGKTINFEKAALIVSDNELSAFAVDYKNFRFLLPSSTNNTIVSVSLDGSEVSDIRENSQTPLYKNIRSIAIHNDLLYWITGDLLYGEELHKKENKYYINVYSVGAGPFLSLNIHHTEYQPNPIPLNPVESVEALFGMDVAKISWSSPRLLSGQGKGAWKKWLYEVHLLDHSSNRAVFKVNISNNVYDMFNLKPNTTYSVKVRPYSEGGKGPWSSEFTGSTLEDREGEKSDFPYILWGAEDGLLKSDFVAQNVEPIIHKINLNNAHITDIASYDKFIFINTNTSFVYVYNIVQSSITRLANITANSIAVDWYAPKLYYSSAANQMISRSNIDGTQPEPLPIVTMAKAIAIDSANAFIYWITSNTVERSRLNGMDHFVYMKNALFSGKHVMGLTLDLVQEKLFFMIRSFEGSVLYQACLARNNAESSCTTMEPEIIGPLSEDSLHGPVFYYNRKIFYIHENQRAFVSDIHGKNFAHIDGLGLTALSSMEIIDPLLQTFPDNLDMKTIKVVPPSIYEDAIHVEGTHDKFNITLDPILSVNYGTVFYEIRIDDGDEVYSCITNNTVFVYPVMKRLAPFTPLIIGIQAFTYYASSKKTLVSLHSPPSIPSSPQHPRIFITYKSSPLNPNHDIVADFRWSPPAKTNGIIIYYHVKCWMIVNETKVPVCDDIVDGKLLEYQKENIIPNTTYSFEVSASTSAGMGPPSDSVEAETSVEKPVPQLLLANSDSVKVADIDFHEEKLLFGKTTHPAAIAYLAQEKRIFYLEEEGSLMASSIDGTNASLIKHLTYSEGTSLTGLTVDWIGRKLYYTEVDKKEAHSTVFSVDLSVNNHPKKIFNSSSIINSLEVEPFSGSLIYTLSVKNNSNLMISDLSGSNIRPFFQVVEYENNYNNKVKVKRERTKPAKNSCNCSSTVTTVGEAFAIDNTNTSELKVLYVDGVHGHILSSDISGCICHLVINATQNKNSGLPPTSITVDKQNLYWSNRKVGKVFSISKTKKFSGVSDTQPLVAEEVRGIRSIRAIGHYLQPFPDASCLISESYTEKARLIKRSHNSLALYLPHVNRPNFCNRISSPSLLYTVYYDPLNDEATHSCFMEVGKNTCKSKKTYNDTVILDGLKPFTNYSIRISVENYYSKGMSAPGPEAIYETDVGVPSQPVNVSGKAVTPYRIDVFWEPPFIPNGSPIFYEILLKVKNSTREFSLLSPTHTHIYFECGKESSTDLSASITTTESGKDHYVTVRAYSANCEMHNDSEEIIVTAFELPSNITLVEASSTSMRLSWISPSDNSISNHLLEYSEAEGEGVEWKISEITATEPSTRHIFSIKNLIPKTKYNFRLILTYKEKGLKFVWPQNYNLEFATSGDIPSPPGKPEVKRVVKDVFKLYWDPAVNYGFSDIAYEVDIRSDLESAWKHFTNISVTTSIVNNFSVNINYEFRVRAVNEYGASPYSYSDPFLPEFGALIERAENPFGIIIASCVAIAVFLIVFVISVYMIHLKREKCKTILQEVTPSTELPDLELATLQDLPLHANFIHQTNALYNLHDLPTDEELLALPKYKKDEIVVTKFLGSGAFGEVFEGIAISDDIPPRSQKVAIKTLKKGATEHEKQEFLKEAKLMSNFKHDHILQLIGVCFDKNPNFILLELMEAGDLLSYLRSNRPTMFEPSNLTMNDLIGICIDVAKGCKYLEDMHFVHRDLAARNCLVSSYDRQERIVKIGDFGLARDIYKNDYYRKEGEGLLPVRWMAPESLVYGVFTIQSDTWAFGVLLWEVITLGMQPYPARSNMEVLYYVRSGGCLDRPENCPDELYEIMTDCWRYDADRRPSFCSCLEVLQELRTKLASSPLIMPVYNFDYFSQGNVGTYIGRYDPQENDENKLLDPHFDSRSTQSVPPALSEMILDANPLSLRRSLSWTSTMLQSPDSHPLSATRISTKHNPVAAINKYLELLGDNEDSDGYQLPLQVRKASKSSKQTLPTSEKICDLMNVTSNSSNQVIKPSLSLNHIAFKPESLNCENKTDFLSEHNQEQSPALDALNLMLDSNERKSSNSISTANSENSWLEDCDNWSFSTASTATCPLDASLNIVENSEVVAISPSAGIDIRHSSKSSYC</sequence>
<dbReference type="SUPFAM" id="SSF49265">
    <property type="entry name" value="Fibronectin type III"/>
    <property type="match status" value="5"/>
</dbReference>
<dbReference type="CDD" id="cd00063">
    <property type="entry name" value="FN3"/>
    <property type="match status" value="8"/>
</dbReference>
<evidence type="ECO:0000256" key="5">
    <source>
        <dbReference type="ARBA" id="ARBA00022737"/>
    </source>
</evidence>
<dbReference type="InterPro" id="IPR011009">
    <property type="entry name" value="Kinase-like_dom_sf"/>
</dbReference>
<evidence type="ECO:0000313" key="20">
    <source>
        <dbReference type="EMBL" id="GBL80094.1"/>
    </source>
</evidence>
<feature type="domain" description="Fibronectin type-III" evidence="19">
    <location>
        <begin position="1944"/>
        <end position="2035"/>
    </location>
</feature>
<evidence type="ECO:0000313" key="21">
    <source>
        <dbReference type="Proteomes" id="UP000499080"/>
    </source>
</evidence>
<dbReference type="SMART" id="SM00219">
    <property type="entry name" value="TyrKc"/>
    <property type="match status" value="1"/>
</dbReference>
<evidence type="ECO:0000259" key="19">
    <source>
        <dbReference type="PROSITE" id="PS50853"/>
    </source>
</evidence>
<feature type="binding site" evidence="15">
    <location>
        <position position="2170"/>
    </location>
    <ligand>
        <name>ATP</name>
        <dbReference type="ChEBI" id="CHEBI:30616"/>
    </ligand>
</feature>
<evidence type="ECO:0000256" key="3">
    <source>
        <dbReference type="ARBA" id="ARBA00022679"/>
    </source>
</evidence>
<dbReference type="Gene3D" id="1.10.510.10">
    <property type="entry name" value="Transferase(Phosphotransferase) domain 1"/>
    <property type="match status" value="1"/>
</dbReference>
<dbReference type="Gene3D" id="2.60.40.10">
    <property type="entry name" value="Immunoglobulins"/>
    <property type="match status" value="8"/>
</dbReference>
<dbReference type="PRINTS" id="PR00109">
    <property type="entry name" value="TYRKINASE"/>
</dbReference>
<dbReference type="SUPFAM" id="SSF63825">
    <property type="entry name" value="YWTD domain"/>
    <property type="match status" value="3"/>
</dbReference>
<keyword evidence="3" id="KW-0808">Transferase</keyword>
<dbReference type="InterPro" id="IPR002011">
    <property type="entry name" value="Tyr_kinase_rcpt_2_CS"/>
</dbReference>
<dbReference type="PANTHER" id="PTHR24416">
    <property type="entry name" value="TYROSINE-PROTEIN KINASE RECEPTOR"/>
    <property type="match status" value="1"/>
</dbReference>
<feature type="domain" description="Fibronectin type-III" evidence="19">
    <location>
        <begin position="226"/>
        <end position="324"/>
    </location>
</feature>
<keyword evidence="2 16" id="KW-0597">Phosphoprotein</keyword>
<dbReference type="PANTHER" id="PTHR24416:SF527">
    <property type="entry name" value="PROTO-ONCOGENE TYROSINE-PROTEIN KINASE ROS"/>
    <property type="match status" value="1"/>
</dbReference>
<feature type="domain" description="Fibronectin type-III" evidence="19">
    <location>
        <begin position="711"/>
        <end position="811"/>
    </location>
</feature>
<comment type="caution">
    <text evidence="20">The sequence shown here is derived from an EMBL/GenBank/DDBJ whole genome shotgun (WGS) entry which is preliminary data.</text>
</comment>
<evidence type="ECO:0000256" key="15">
    <source>
        <dbReference type="PROSITE-ProRule" id="PRU10141"/>
    </source>
</evidence>
<reference evidence="20 21" key="1">
    <citation type="journal article" date="2019" name="Sci. Rep.">
        <title>Orb-weaving spider Araneus ventricosus genome elucidates the spidroin gene catalogue.</title>
        <authorList>
            <person name="Kono N."/>
            <person name="Nakamura H."/>
            <person name="Ohtoshi R."/>
            <person name="Moran D.A.P."/>
            <person name="Shinohara A."/>
            <person name="Yoshida Y."/>
            <person name="Fujiwara M."/>
            <person name="Mori M."/>
            <person name="Tomita M."/>
            <person name="Arakawa K."/>
        </authorList>
    </citation>
    <scope>NUCLEOTIDE SEQUENCE [LARGE SCALE GENOMIC DNA]</scope>
</reference>
<name>A0A4Y2AM72_ARAVE</name>
<feature type="domain" description="Fibronectin type-III" evidence="19">
    <location>
        <begin position="1840"/>
        <end position="1940"/>
    </location>
</feature>
<evidence type="ECO:0000256" key="11">
    <source>
        <dbReference type="ARBA" id="ARBA00023137"/>
    </source>
</evidence>
<evidence type="ECO:0000256" key="7">
    <source>
        <dbReference type="ARBA" id="ARBA00022777"/>
    </source>
</evidence>
<dbReference type="Gene3D" id="2.120.10.30">
    <property type="entry name" value="TolB, C-terminal domain"/>
    <property type="match status" value="3"/>
</dbReference>
<evidence type="ECO:0000256" key="14">
    <source>
        <dbReference type="ARBA" id="ARBA00051243"/>
    </source>
</evidence>
<evidence type="ECO:0000256" key="1">
    <source>
        <dbReference type="ARBA" id="ARBA00004167"/>
    </source>
</evidence>
<dbReference type="GO" id="GO:0043235">
    <property type="term" value="C:receptor complex"/>
    <property type="evidence" value="ECO:0007669"/>
    <property type="project" value="TreeGrafter"/>
</dbReference>
<keyword evidence="11" id="KW-0829">Tyrosine-protein kinase</keyword>
<comment type="similarity">
    <text evidence="16">Belongs to the protein kinase superfamily. Tyr protein kinase family. Insulin receptor subfamily.</text>
</comment>
<dbReference type="InterPro" id="IPR011042">
    <property type="entry name" value="6-blade_b-propeller_TolB-like"/>
</dbReference>
<dbReference type="GO" id="GO:0005524">
    <property type="term" value="F:ATP binding"/>
    <property type="evidence" value="ECO:0007669"/>
    <property type="project" value="UniProtKB-UniRule"/>
</dbReference>
<dbReference type="PROSITE" id="PS00109">
    <property type="entry name" value="PROTEIN_KINASE_TYR"/>
    <property type="match status" value="1"/>
</dbReference>
<keyword evidence="7 20" id="KW-0418">Kinase</keyword>
<dbReference type="SMART" id="SM00135">
    <property type="entry name" value="LY"/>
    <property type="match status" value="7"/>
</dbReference>
<dbReference type="InterPro" id="IPR017441">
    <property type="entry name" value="Protein_kinase_ATP_BS"/>
</dbReference>
<dbReference type="InterPro" id="IPR050122">
    <property type="entry name" value="RTK"/>
</dbReference>
<dbReference type="FunFam" id="1.10.510.10:FF:000341">
    <property type="entry name" value="Tyrosine-protein kinase receptor"/>
    <property type="match status" value="1"/>
</dbReference>
<dbReference type="InterPro" id="IPR000719">
    <property type="entry name" value="Prot_kinase_dom"/>
</dbReference>
<gene>
    <name evidence="20" type="primary">Ros1</name>
    <name evidence="20" type="ORF">AVEN_29097_1</name>
</gene>
<evidence type="ECO:0000256" key="2">
    <source>
        <dbReference type="ARBA" id="ARBA00022553"/>
    </source>
</evidence>
<dbReference type="PROSITE" id="PS00239">
    <property type="entry name" value="RECEPTOR_TYR_KIN_II"/>
    <property type="match status" value="1"/>
</dbReference>
<dbReference type="OrthoDB" id="65481at2759"/>
<dbReference type="PROSITE" id="PS00107">
    <property type="entry name" value="PROTEIN_KINASE_ATP"/>
    <property type="match status" value="1"/>
</dbReference>
<keyword evidence="8 15" id="KW-0067">ATP-binding</keyword>